<accession>A0A1R1SG00</accession>
<evidence type="ECO:0000313" key="3">
    <source>
        <dbReference type="Proteomes" id="UP000186168"/>
    </source>
</evidence>
<dbReference type="AlphaFoldDB" id="A0A1R1SG00"/>
<proteinExistence type="predicted"/>
<evidence type="ECO:0000313" key="2">
    <source>
        <dbReference type="EMBL" id="OMI37162.1"/>
    </source>
</evidence>
<comment type="caution">
    <text evidence="2">The sequence shown here is derived from an EMBL/GenBank/DDBJ whole genome shotgun (WGS) entry which is preliminary data.</text>
</comment>
<feature type="region of interest" description="Disordered" evidence="1">
    <location>
        <begin position="74"/>
        <end position="96"/>
    </location>
</feature>
<gene>
    <name evidence="2" type="ORF">SPAR_22464</name>
</gene>
<reference evidence="2 3" key="1">
    <citation type="submission" date="2013-05" db="EMBL/GenBank/DDBJ databases">
        <title>Genome sequence of Streptomyces sparsogenes DSM 40356.</title>
        <authorList>
            <person name="Coyne S."/>
            <person name="Seebeck F.P."/>
        </authorList>
    </citation>
    <scope>NUCLEOTIDE SEQUENCE [LARGE SCALE GENOMIC DNA]</scope>
    <source>
        <strain evidence="2 3">DSM 40356</strain>
    </source>
</reference>
<name>A0A1R1SG00_9ACTN</name>
<feature type="compositionally biased region" description="Basic and acidic residues" evidence="1">
    <location>
        <begin position="76"/>
        <end position="96"/>
    </location>
</feature>
<dbReference type="EMBL" id="ASQP01000317">
    <property type="protein sequence ID" value="OMI37162.1"/>
    <property type="molecule type" value="Genomic_DNA"/>
</dbReference>
<dbReference type="Proteomes" id="UP000186168">
    <property type="component" value="Unassembled WGS sequence"/>
</dbReference>
<sequence length="96" mass="10383">MIFFPWSKGAGFLPVAAFAEAGVSPEFLASEAEEDWEQPVATRAVRETRDAAARGSLERDMGISEWCGSAGAPVVRENRGVKSAGKDRERPEEGDQ</sequence>
<organism evidence="2 3">
    <name type="scientific">Streptomyces sparsogenes DSM 40356</name>
    <dbReference type="NCBI Taxonomy" id="1331668"/>
    <lineage>
        <taxon>Bacteria</taxon>
        <taxon>Bacillati</taxon>
        <taxon>Actinomycetota</taxon>
        <taxon>Actinomycetes</taxon>
        <taxon>Kitasatosporales</taxon>
        <taxon>Streptomycetaceae</taxon>
        <taxon>Streptomyces</taxon>
    </lineage>
</organism>
<keyword evidence="3" id="KW-1185">Reference proteome</keyword>
<protein>
    <submittedName>
        <fullName evidence="2">Uncharacterized protein</fullName>
    </submittedName>
</protein>
<evidence type="ECO:0000256" key="1">
    <source>
        <dbReference type="SAM" id="MobiDB-lite"/>
    </source>
</evidence>